<evidence type="ECO:0000313" key="3">
    <source>
        <dbReference type="EMBL" id="CAF1675411.1"/>
    </source>
</evidence>
<dbReference type="EMBL" id="CAJNOM010007422">
    <property type="protein sequence ID" value="CAF1675411.1"/>
    <property type="molecule type" value="Genomic_DNA"/>
</dbReference>
<evidence type="ECO:0000313" key="2">
    <source>
        <dbReference type="EMBL" id="CAF1584221.1"/>
    </source>
</evidence>
<evidence type="ECO:0000256" key="1">
    <source>
        <dbReference type="ARBA" id="ARBA00023157"/>
    </source>
</evidence>
<dbReference type="AlphaFoldDB" id="A0A815ZJ97"/>
<dbReference type="SUPFAM" id="SSF57424">
    <property type="entry name" value="LDL receptor-like module"/>
    <property type="match status" value="2"/>
</dbReference>
<evidence type="ECO:0000313" key="4">
    <source>
        <dbReference type="Proteomes" id="UP000663832"/>
    </source>
</evidence>
<keyword evidence="4" id="KW-1185">Reference proteome</keyword>
<dbReference type="InterPro" id="IPR036055">
    <property type="entry name" value="LDL_receptor-like_sf"/>
</dbReference>
<accession>A0A815ZJ97</accession>
<organism evidence="2 5">
    <name type="scientific">Adineta steineri</name>
    <dbReference type="NCBI Taxonomy" id="433720"/>
    <lineage>
        <taxon>Eukaryota</taxon>
        <taxon>Metazoa</taxon>
        <taxon>Spiralia</taxon>
        <taxon>Gnathifera</taxon>
        <taxon>Rotifera</taxon>
        <taxon>Eurotatoria</taxon>
        <taxon>Bdelloidea</taxon>
        <taxon>Adinetida</taxon>
        <taxon>Adinetidae</taxon>
        <taxon>Adineta</taxon>
    </lineage>
</organism>
<protein>
    <submittedName>
        <fullName evidence="2">Uncharacterized protein</fullName>
    </submittedName>
</protein>
<evidence type="ECO:0000313" key="5">
    <source>
        <dbReference type="Proteomes" id="UP000663877"/>
    </source>
</evidence>
<dbReference type="Proteomes" id="UP000663832">
    <property type="component" value="Unassembled WGS sequence"/>
</dbReference>
<name>A0A815ZJ97_9BILA</name>
<dbReference type="SMART" id="SM00192">
    <property type="entry name" value="LDLa"/>
    <property type="match status" value="3"/>
</dbReference>
<sequence>TRCIHPTAIANNFKDCNDGMDETSFMRWLCILNYSDECRSFRNESRRFNFTFEQLCNGFTEISSDLEGNTDETDCRSDEWNCLNFHTKCNHIWNCPNGEDELGCGKPNLGSRHCNKTTHFCLDIQNGLPICLPLSKANDGIINCIGSIDERSFCRSKYPYDYVLRYRCLNSNVCISLFQICDCHQDCPLNDDETIACRWMNNGQT</sequence>
<gene>
    <name evidence="2" type="ORF">BJG266_LOCUS49006</name>
    <name evidence="3" type="ORF">QVE165_LOCUS66087</name>
</gene>
<feature type="non-terminal residue" evidence="2">
    <location>
        <position position="1"/>
    </location>
</feature>
<comment type="caution">
    <text evidence="2">The sequence shown here is derived from an EMBL/GenBank/DDBJ whole genome shotgun (WGS) entry which is preliminary data.</text>
</comment>
<dbReference type="InterPro" id="IPR002172">
    <property type="entry name" value="LDrepeatLR_classA_rpt"/>
</dbReference>
<dbReference type="PRINTS" id="PR00261">
    <property type="entry name" value="LDLRECEPTOR"/>
</dbReference>
<dbReference type="EMBL" id="CAJNOI010006991">
    <property type="protein sequence ID" value="CAF1584221.1"/>
    <property type="molecule type" value="Genomic_DNA"/>
</dbReference>
<dbReference type="Proteomes" id="UP000663877">
    <property type="component" value="Unassembled WGS sequence"/>
</dbReference>
<reference evidence="2" key="1">
    <citation type="submission" date="2021-02" db="EMBL/GenBank/DDBJ databases">
        <authorList>
            <person name="Nowell W R."/>
        </authorList>
    </citation>
    <scope>NUCLEOTIDE SEQUENCE</scope>
</reference>
<proteinExistence type="predicted"/>
<dbReference type="OrthoDB" id="2019384at2759"/>
<keyword evidence="1" id="KW-1015">Disulfide bond</keyword>